<evidence type="ECO:0000259" key="2">
    <source>
        <dbReference type="Pfam" id="PF01521"/>
    </source>
</evidence>
<dbReference type="AlphaFoldDB" id="A0A1Y0I8I6"/>
<evidence type="ECO:0000313" key="3">
    <source>
        <dbReference type="EMBL" id="ARU55713.1"/>
    </source>
</evidence>
<dbReference type="Gene3D" id="2.60.300.12">
    <property type="entry name" value="HesB-like domain"/>
    <property type="match status" value="1"/>
</dbReference>
<comment type="similarity">
    <text evidence="1">Belongs to the HesB/IscA family.</text>
</comment>
<dbReference type="PANTHER" id="PTHR10072">
    <property type="entry name" value="IRON-SULFUR CLUSTER ASSEMBLY PROTEIN"/>
    <property type="match status" value="1"/>
</dbReference>
<dbReference type="InterPro" id="IPR000361">
    <property type="entry name" value="ATAP_core_dom"/>
</dbReference>
<reference evidence="3 4" key="1">
    <citation type="submission" date="2017-05" db="EMBL/GenBank/DDBJ databases">
        <title>Genomic insights into alkan degradation activity of Oleiphilus messinensis.</title>
        <authorList>
            <person name="Kozyavkin S.A."/>
            <person name="Slesarev A.I."/>
            <person name="Golyshin P.N."/>
            <person name="Korzhenkov A."/>
            <person name="Golyshina O.N."/>
            <person name="Toshchakov S.V."/>
        </authorList>
    </citation>
    <scope>NUCLEOTIDE SEQUENCE [LARGE SCALE GENOMIC DNA]</scope>
    <source>
        <strain evidence="3 4">ME102</strain>
    </source>
</reference>
<sequence length="122" mass="13158">MENTMSVNEFIPSAGVTMTSAALNHTRKQIERTPNAIGIRIDLKQSGCSGYMYETSIVENSEPNDTVFEPGTGVRILVKADDLPMLSGMEIDYVTEGLNSTLVFRNPNATGECGCGESFSVS</sequence>
<dbReference type="Pfam" id="PF01521">
    <property type="entry name" value="Fe-S_biosyn"/>
    <property type="match status" value="1"/>
</dbReference>
<evidence type="ECO:0000313" key="4">
    <source>
        <dbReference type="Proteomes" id="UP000196027"/>
    </source>
</evidence>
<feature type="domain" description="Core" evidence="2">
    <location>
        <begin position="16"/>
        <end position="117"/>
    </location>
</feature>
<dbReference type="GO" id="GO:0016226">
    <property type="term" value="P:iron-sulfur cluster assembly"/>
    <property type="evidence" value="ECO:0007669"/>
    <property type="project" value="InterPro"/>
</dbReference>
<gene>
    <name evidence="3" type="primary">sufA</name>
    <name evidence="3" type="ORF">OLMES_1638</name>
</gene>
<dbReference type="PANTHER" id="PTHR10072:SF41">
    <property type="entry name" value="IRON-SULFUR CLUSTER ASSEMBLY 1 HOMOLOG, MITOCHONDRIAL"/>
    <property type="match status" value="1"/>
</dbReference>
<keyword evidence="4" id="KW-1185">Reference proteome</keyword>
<dbReference type="KEGG" id="ome:OLMES_1638"/>
<evidence type="ECO:0000256" key="1">
    <source>
        <dbReference type="ARBA" id="ARBA00006718"/>
    </source>
</evidence>
<protein>
    <submittedName>
        <fullName evidence="3">Fe-S cluster assembly protein</fullName>
    </submittedName>
</protein>
<dbReference type="Proteomes" id="UP000196027">
    <property type="component" value="Chromosome"/>
</dbReference>
<dbReference type="GO" id="GO:0051537">
    <property type="term" value="F:2 iron, 2 sulfur cluster binding"/>
    <property type="evidence" value="ECO:0007669"/>
    <property type="project" value="UniProtKB-ARBA"/>
</dbReference>
<dbReference type="InterPro" id="IPR016092">
    <property type="entry name" value="ATAP"/>
</dbReference>
<dbReference type="InterPro" id="IPR050322">
    <property type="entry name" value="Fe-S_cluster_asmbl/transfer"/>
</dbReference>
<name>A0A1Y0I8I6_9GAMM</name>
<dbReference type="NCBIfam" id="TIGR00049">
    <property type="entry name" value="iron-sulfur cluster assembly accessory protein"/>
    <property type="match status" value="1"/>
</dbReference>
<dbReference type="SUPFAM" id="SSF89360">
    <property type="entry name" value="HesB-like domain"/>
    <property type="match status" value="1"/>
</dbReference>
<dbReference type="GO" id="GO:0005829">
    <property type="term" value="C:cytosol"/>
    <property type="evidence" value="ECO:0007669"/>
    <property type="project" value="TreeGrafter"/>
</dbReference>
<accession>A0A1Y0I8I6</accession>
<dbReference type="InterPro" id="IPR035903">
    <property type="entry name" value="HesB-like_dom_sf"/>
</dbReference>
<dbReference type="EMBL" id="CP021425">
    <property type="protein sequence ID" value="ARU55713.1"/>
    <property type="molecule type" value="Genomic_DNA"/>
</dbReference>
<organism evidence="3 4">
    <name type="scientific">Oleiphilus messinensis</name>
    <dbReference type="NCBI Taxonomy" id="141451"/>
    <lineage>
        <taxon>Bacteria</taxon>
        <taxon>Pseudomonadati</taxon>
        <taxon>Pseudomonadota</taxon>
        <taxon>Gammaproteobacteria</taxon>
        <taxon>Oceanospirillales</taxon>
        <taxon>Oleiphilaceae</taxon>
        <taxon>Oleiphilus</taxon>
    </lineage>
</organism>
<proteinExistence type="inferred from homology"/>